<feature type="compositionally biased region" description="Polar residues" evidence="1">
    <location>
        <begin position="268"/>
        <end position="278"/>
    </location>
</feature>
<feature type="chain" id="PRO_5042085511" description="Secreted protein" evidence="2">
    <location>
        <begin position="32"/>
        <end position="403"/>
    </location>
</feature>
<proteinExistence type="predicted"/>
<dbReference type="EMBL" id="WJBH02000007">
    <property type="protein sequence ID" value="KAI9555171.1"/>
    <property type="molecule type" value="Genomic_DNA"/>
</dbReference>
<keyword evidence="2" id="KW-0732">Signal</keyword>
<reference evidence="3 4" key="1">
    <citation type="submission" date="2022-05" db="EMBL/GenBank/DDBJ databases">
        <title>A multi-omics perspective on studying reproductive biology in Daphnia sinensis.</title>
        <authorList>
            <person name="Jia J."/>
        </authorList>
    </citation>
    <scope>NUCLEOTIDE SEQUENCE [LARGE SCALE GENOMIC DNA]</scope>
    <source>
        <strain evidence="3 4">WSL</strain>
    </source>
</reference>
<feature type="compositionally biased region" description="Basic residues" evidence="1">
    <location>
        <begin position="258"/>
        <end position="267"/>
    </location>
</feature>
<evidence type="ECO:0000256" key="2">
    <source>
        <dbReference type="SAM" id="SignalP"/>
    </source>
</evidence>
<gene>
    <name evidence="3" type="ORF">GHT06_017686</name>
</gene>
<dbReference type="Proteomes" id="UP000820818">
    <property type="component" value="Linkage Group LG7"/>
</dbReference>
<organism evidence="3 4">
    <name type="scientific">Daphnia sinensis</name>
    <dbReference type="NCBI Taxonomy" id="1820382"/>
    <lineage>
        <taxon>Eukaryota</taxon>
        <taxon>Metazoa</taxon>
        <taxon>Ecdysozoa</taxon>
        <taxon>Arthropoda</taxon>
        <taxon>Crustacea</taxon>
        <taxon>Branchiopoda</taxon>
        <taxon>Diplostraca</taxon>
        <taxon>Cladocera</taxon>
        <taxon>Anomopoda</taxon>
        <taxon>Daphniidae</taxon>
        <taxon>Daphnia</taxon>
        <taxon>Daphnia similis group</taxon>
    </lineage>
</organism>
<sequence length="403" mass="44303">MMALVGQVGRIGCLLVMVLLVCATGIETASGHRHHVNGGDNANHHQGVASKSRILTKTDSSINQQDQSAVMTVKSLANSGERRVRKRSKWLQSTTSSAPSSSSSSMSHHFNKDSTFLKRIVTEVIAERDAQIAAALFEVAKNQPHLQMMVQTLGELSQSNQRLELSSTRLDETQRRLDSRLGVISEKMTLLETRLGHTERRIEREMTQIHGKMDDVFRNIPEKSPEGLMRGIKQIQDQLSVVEEILLERSPTTNQIRGKNRHQHNGKSNHGPSSAELQKVGNSLSQAIAAAHLDLGRAIREAESNLDHQLSMLASDNGVFSCAISKLLERDAMLFHQRAGQVSSAAEELLLAPLQTLDIIDPAIAGNRTLGRQLLEGNSIQTADLLTFDQLANNSTKCLLKCP</sequence>
<keyword evidence="4" id="KW-1185">Reference proteome</keyword>
<evidence type="ECO:0000313" key="4">
    <source>
        <dbReference type="Proteomes" id="UP000820818"/>
    </source>
</evidence>
<dbReference type="AlphaFoldDB" id="A0AAD5KLG1"/>
<accession>A0AAD5KLG1</accession>
<feature type="signal peptide" evidence="2">
    <location>
        <begin position="1"/>
        <end position="31"/>
    </location>
</feature>
<evidence type="ECO:0000313" key="3">
    <source>
        <dbReference type="EMBL" id="KAI9555171.1"/>
    </source>
</evidence>
<evidence type="ECO:0000256" key="1">
    <source>
        <dbReference type="SAM" id="MobiDB-lite"/>
    </source>
</evidence>
<feature type="region of interest" description="Disordered" evidence="1">
    <location>
        <begin position="74"/>
        <end position="109"/>
    </location>
</feature>
<protein>
    <recommendedName>
        <fullName evidence="5">Secreted protein</fullName>
    </recommendedName>
</protein>
<name>A0AAD5KLG1_9CRUS</name>
<comment type="caution">
    <text evidence="3">The sequence shown here is derived from an EMBL/GenBank/DDBJ whole genome shotgun (WGS) entry which is preliminary data.</text>
</comment>
<feature type="compositionally biased region" description="Low complexity" evidence="1">
    <location>
        <begin position="93"/>
        <end position="107"/>
    </location>
</feature>
<evidence type="ECO:0008006" key="5">
    <source>
        <dbReference type="Google" id="ProtNLM"/>
    </source>
</evidence>
<feature type="region of interest" description="Disordered" evidence="1">
    <location>
        <begin position="250"/>
        <end position="278"/>
    </location>
</feature>